<dbReference type="EMBL" id="KQ417578">
    <property type="protein sequence ID" value="KOF91313.1"/>
    <property type="molecule type" value="Genomic_DNA"/>
</dbReference>
<dbReference type="FunFam" id="3.30.160.60:FF:000483">
    <property type="entry name" value="Zinc finger protein 423"/>
    <property type="match status" value="1"/>
</dbReference>
<feature type="domain" description="C2H2-type" evidence="13">
    <location>
        <begin position="111"/>
        <end position="138"/>
    </location>
</feature>
<evidence type="ECO:0000256" key="11">
    <source>
        <dbReference type="ARBA" id="ARBA00023242"/>
    </source>
</evidence>
<accession>A0A0L8HPW1</accession>
<dbReference type="GO" id="GO:0008270">
    <property type="term" value="F:zinc ion binding"/>
    <property type="evidence" value="ECO:0007669"/>
    <property type="project" value="UniProtKB-KW"/>
</dbReference>
<dbReference type="AlphaFoldDB" id="A0A0L8HPW1"/>
<dbReference type="PANTHER" id="PTHR14003">
    <property type="entry name" value="TRANSCRIPTIONAL REPRESSOR PROTEIN YY"/>
    <property type="match status" value="1"/>
</dbReference>
<protein>
    <recommendedName>
        <fullName evidence="13">C2H2-type domain-containing protein</fullName>
    </recommendedName>
</protein>
<keyword evidence="9" id="KW-0238">DNA-binding</keyword>
<dbReference type="SMART" id="SM00355">
    <property type="entry name" value="ZnF_C2H2"/>
    <property type="match status" value="4"/>
</dbReference>
<dbReference type="Gene3D" id="3.30.160.60">
    <property type="entry name" value="Classic Zinc Finger"/>
    <property type="match status" value="4"/>
</dbReference>
<dbReference type="GO" id="GO:0005667">
    <property type="term" value="C:transcription regulator complex"/>
    <property type="evidence" value="ECO:0007669"/>
    <property type="project" value="TreeGrafter"/>
</dbReference>
<keyword evidence="5" id="KW-0677">Repeat</keyword>
<keyword evidence="10" id="KW-0804">Transcription</keyword>
<reference evidence="14" key="1">
    <citation type="submission" date="2015-07" db="EMBL/GenBank/DDBJ databases">
        <title>MeaNS - Measles Nucleotide Surveillance Program.</title>
        <authorList>
            <person name="Tran T."/>
            <person name="Druce J."/>
        </authorList>
    </citation>
    <scope>NUCLEOTIDE SEQUENCE</scope>
    <source>
        <strain evidence="14">UCB-OBI-ISO-001</strain>
        <tissue evidence="14">Gonad</tissue>
    </source>
</reference>
<name>A0A0L8HPW1_OCTBM</name>
<keyword evidence="6 12" id="KW-0863">Zinc-finger</keyword>
<sequence length="172" mass="19789">MSEKDSYVCTQPAHVTPLQIPKLKIERRKTGPDKKGAKVANHKCDICGKAYVELSYLKAHQVVSHGPNAAKPNKCDIPSLKTFKCDICSKQFSRNYHLDRHRMIHTGEKPFKCKVCNKTFSRNYHLHRHTFIHTGEKPYSCEVCAKAFSRTDKLKKHTKTHLAPFREVKSSR</sequence>
<dbReference type="OMA" id="FRCHICA"/>
<dbReference type="SUPFAM" id="SSF57667">
    <property type="entry name" value="beta-beta-alpha zinc fingers"/>
    <property type="match status" value="3"/>
</dbReference>
<feature type="domain" description="C2H2-type" evidence="13">
    <location>
        <begin position="83"/>
        <end position="110"/>
    </location>
</feature>
<evidence type="ECO:0000256" key="10">
    <source>
        <dbReference type="ARBA" id="ARBA00023163"/>
    </source>
</evidence>
<evidence type="ECO:0000256" key="9">
    <source>
        <dbReference type="ARBA" id="ARBA00023125"/>
    </source>
</evidence>
<dbReference type="PROSITE" id="PS50157">
    <property type="entry name" value="ZINC_FINGER_C2H2_2"/>
    <property type="match status" value="4"/>
</dbReference>
<evidence type="ECO:0000256" key="5">
    <source>
        <dbReference type="ARBA" id="ARBA00022737"/>
    </source>
</evidence>
<evidence type="ECO:0000256" key="1">
    <source>
        <dbReference type="ARBA" id="ARBA00003767"/>
    </source>
</evidence>
<evidence type="ECO:0000256" key="6">
    <source>
        <dbReference type="ARBA" id="ARBA00022771"/>
    </source>
</evidence>
<dbReference type="OrthoDB" id="3437960at2759"/>
<dbReference type="InterPro" id="IPR036236">
    <property type="entry name" value="Znf_C2H2_sf"/>
</dbReference>
<keyword evidence="4" id="KW-0479">Metal-binding</keyword>
<evidence type="ECO:0000256" key="12">
    <source>
        <dbReference type="PROSITE-ProRule" id="PRU00042"/>
    </source>
</evidence>
<evidence type="ECO:0000256" key="7">
    <source>
        <dbReference type="ARBA" id="ARBA00022833"/>
    </source>
</evidence>
<dbReference type="GO" id="GO:0000785">
    <property type="term" value="C:chromatin"/>
    <property type="evidence" value="ECO:0007669"/>
    <property type="project" value="TreeGrafter"/>
</dbReference>
<dbReference type="PROSITE" id="PS00028">
    <property type="entry name" value="ZINC_FINGER_C2H2_1"/>
    <property type="match status" value="4"/>
</dbReference>
<comment type="function">
    <text evidence="1">May be involved in transcriptional regulation.</text>
</comment>
<dbReference type="PANTHER" id="PTHR14003:SF23">
    <property type="entry name" value="ZINC FINGER PROTEIN 143"/>
    <property type="match status" value="1"/>
</dbReference>
<proteinExistence type="inferred from homology"/>
<comment type="subcellular location">
    <subcellularLocation>
        <location evidence="2">Nucleus</location>
    </subcellularLocation>
</comment>
<evidence type="ECO:0000256" key="2">
    <source>
        <dbReference type="ARBA" id="ARBA00004123"/>
    </source>
</evidence>
<dbReference type="FunFam" id="3.30.160.60:FF:000052">
    <property type="entry name" value="zinc finger protein 546 isoform X1"/>
    <property type="match status" value="1"/>
</dbReference>
<comment type="similarity">
    <text evidence="3">Belongs to the krueppel C2H2-type zinc-finger protein family.</text>
</comment>
<dbReference type="FunFam" id="3.30.160.60:FF:002110">
    <property type="entry name" value="Zinc finger protein 1053"/>
    <property type="match status" value="1"/>
</dbReference>
<evidence type="ECO:0000313" key="14">
    <source>
        <dbReference type="EMBL" id="KOF91313.1"/>
    </source>
</evidence>
<feature type="domain" description="C2H2-type" evidence="13">
    <location>
        <begin position="139"/>
        <end position="161"/>
    </location>
</feature>
<gene>
    <name evidence="14" type="ORF">OCBIM_22009268mg</name>
</gene>
<dbReference type="GO" id="GO:0000978">
    <property type="term" value="F:RNA polymerase II cis-regulatory region sequence-specific DNA binding"/>
    <property type="evidence" value="ECO:0007669"/>
    <property type="project" value="TreeGrafter"/>
</dbReference>
<evidence type="ECO:0000256" key="4">
    <source>
        <dbReference type="ARBA" id="ARBA00022723"/>
    </source>
</evidence>
<dbReference type="GO" id="GO:0031519">
    <property type="term" value="C:PcG protein complex"/>
    <property type="evidence" value="ECO:0007669"/>
    <property type="project" value="TreeGrafter"/>
</dbReference>
<evidence type="ECO:0000256" key="8">
    <source>
        <dbReference type="ARBA" id="ARBA00023015"/>
    </source>
</evidence>
<keyword evidence="8" id="KW-0805">Transcription regulation</keyword>
<evidence type="ECO:0000256" key="3">
    <source>
        <dbReference type="ARBA" id="ARBA00006991"/>
    </source>
</evidence>
<keyword evidence="11" id="KW-0539">Nucleus</keyword>
<dbReference type="Pfam" id="PF00096">
    <property type="entry name" value="zf-C2H2"/>
    <property type="match status" value="4"/>
</dbReference>
<feature type="domain" description="C2H2-type" evidence="13">
    <location>
        <begin position="42"/>
        <end position="70"/>
    </location>
</feature>
<dbReference type="KEGG" id="obi:106869310"/>
<dbReference type="InterPro" id="IPR013087">
    <property type="entry name" value="Znf_C2H2_type"/>
</dbReference>
<evidence type="ECO:0000259" key="13">
    <source>
        <dbReference type="PROSITE" id="PS50157"/>
    </source>
</evidence>
<keyword evidence="7" id="KW-0862">Zinc</keyword>
<dbReference type="GO" id="GO:0000981">
    <property type="term" value="F:DNA-binding transcription factor activity, RNA polymerase II-specific"/>
    <property type="evidence" value="ECO:0007669"/>
    <property type="project" value="TreeGrafter"/>
</dbReference>
<organism evidence="14">
    <name type="scientific">Octopus bimaculoides</name>
    <name type="common">California two-spotted octopus</name>
    <dbReference type="NCBI Taxonomy" id="37653"/>
    <lineage>
        <taxon>Eukaryota</taxon>
        <taxon>Metazoa</taxon>
        <taxon>Spiralia</taxon>
        <taxon>Lophotrochozoa</taxon>
        <taxon>Mollusca</taxon>
        <taxon>Cephalopoda</taxon>
        <taxon>Coleoidea</taxon>
        <taxon>Octopodiformes</taxon>
        <taxon>Octopoda</taxon>
        <taxon>Incirrata</taxon>
        <taxon>Octopodidae</taxon>
        <taxon>Octopus</taxon>
    </lineage>
</organism>